<evidence type="ECO:0008006" key="3">
    <source>
        <dbReference type="Google" id="ProtNLM"/>
    </source>
</evidence>
<dbReference type="OrthoDB" id="2737924at2759"/>
<dbReference type="InParanoid" id="A0A5J5F9K3"/>
<evidence type="ECO:0000313" key="2">
    <source>
        <dbReference type="Proteomes" id="UP000326924"/>
    </source>
</evidence>
<dbReference type="AlphaFoldDB" id="A0A5J5F9K3"/>
<sequence>MPSFHLTSTDTPQLLEIPYLTADNYLDWAPSMQRLLGSQNLWDLISDPSATSSAITTQRQYSATSLILSLVPMSTQQEFSLQHITSPSILWERIKTHYRSSLNPWNIRQQLYSLRLDEDLDGSVVRYALRIDYLVLKYNFSMLAAERMGDAELAWIYVHGLPDSREWREKKEEWTQGENRLEYLRDPRKLKFEMLEFERGL</sequence>
<organism evidence="1 2">
    <name type="scientific">Sphaerosporella brunnea</name>
    <dbReference type="NCBI Taxonomy" id="1250544"/>
    <lineage>
        <taxon>Eukaryota</taxon>
        <taxon>Fungi</taxon>
        <taxon>Dikarya</taxon>
        <taxon>Ascomycota</taxon>
        <taxon>Pezizomycotina</taxon>
        <taxon>Pezizomycetes</taxon>
        <taxon>Pezizales</taxon>
        <taxon>Pyronemataceae</taxon>
        <taxon>Sphaerosporella</taxon>
    </lineage>
</organism>
<gene>
    <name evidence="1" type="ORF">FN846DRAFT_929764</name>
</gene>
<accession>A0A5J5F9K3</accession>
<name>A0A5J5F9K3_9PEZI</name>
<comment type="caution">
    <text evidence="1">The sequence shown here is derived from an EMBL/GenBank/DDBJ whole genome shotgun (WGS) entry which is preliminary data.</text>
</comment>
<dbReference type="EMBL" id="VXIS01000015">
    <property type="protein sequence ID" value="KAA8913382.1"/>
    <property type="molecule type" value="Genomic_DNA"/>
</dbReference>
<reference evidence="1 2" key="1">
    <citation type="submission" date="2019-09" db="EMBL/GenBank/DDBJ databases">
        <title>Draft genome of the ectomycorrhizal ascomycete Sphaerosporella brunnea.</title>
        <authorList>
            <consortium name="DOE Joint Genome Institute"/>
            <person name="Benucci G.M."/>
            <person name="Marozzi G."/>
            <person name="Antonielli L."/>
            <person name="Sanchez S."/>
            <person name="Marco P."/>
            <person name="Wang X."/>
            <person name="Falini L.B."/>
            <person name="Barry K."/>
            <person name="Haridas S."/>
            <person name="Lipzen A."/>
            <person name="Labutti K."/>
            <person name="Grigoriev I.V."/>
            <person name="Murat C."/>
            <person name="Martin F."/>
            <person name="Albertini E."/>
            <person name="Donnini D."/>
            <person name="Bonito G."/>
        </authorList>
    </citation>
    <scope>NUCLEOTIDE SEQUENCE [LARGE SCALE GENOMIC DNA]</scope>
    <source>
        <strain evidence="1 2">Sb_GMNB300</strain>
    </source>
</reference>
<keyword evidence="2" id="KW-1185">Reference proteome</keyword>
<proteinExistence type="predicted"/>
<dbReference type="Proteomes" id="UP000326924">
    <property type="component" value="Unassembled WGS sequence"/>
</dbReference>
<evidence type="ECO:0000313" key="1">
    <source>
        <dbReference type="EMBL" id="KAA8913382.1"/>
    </source>
</evidence>
<protein>
    <recommendedName>
        <fullName evidence="3">DUF4219 domain-containing protein</fullName>
    </recommendedName>
</protein>